<evidence type="ECO:0000313" key="2">
    <source>
        <dbReference type="Proteomes" id="UP000216215"/>
    </source>
</evidence>
<protein>
    <submittedName>
        <fullName evidence="1">Uncharacterized protein</fullName>
    </submittedName>
</protein>
<keyword evidence="2" id="KW-1185">Reference proteome</keyword>
<dbReference type="AlphaFoldDB" id="A0AB36R5U8"/>
<evidence type="ECO:0000313" key="1">
    <source>
        <dbReference type="EMBL" id="PAP99790.1"/>
    </source>
</evidence>
<accession>A0AB36R5U8</accession>
<dbReference type="EMBL" id="NPKI01000029">
    <property type="protein sequence ID" value="PAP99790.1"/>
    <property type="molecule type" value="Genomic_DNA"/>
</dbReference>
<dbReference type="Proteomes" id="UP000216215">
    <property type="component" value="Unassembled WGS sequence"/>
</dbReference>
<gene>
    <name evidence="1" type="ORF">CIT25_23280</name>
</gene>
<name>A0AB36R5U8_9HYPH</name>
<sequence length="93" mass="10527">MNSQKDAERIRAEMSIAQAIYDAICEMNGSSYRQDKEPLRWDTSSGTPLSLMSIDGFFELRELARRIASKIDTPALISLKSHTAQPPKKIDFH</sequence>
<proteinExistence type="predicted"/>
<comment type="caution">
    <text evidence="1">The sequence shown here is derived from an EMBL/GenBank/DDBJ whole genome shotgun (WGS) entry which is preliminary data.</text>
</comment>
<dbReference type="RefSeq" id="WP_095486947.1">
    <property type="nucleotide sequence ID" value="NZ_CP088151.1"/>
</dbReference>
<organism evidence="1 2">
    <name type="scientific">Mesorhizobium mediterraneum</name>
    <dbReference type="NCBI Taxonomy" id="43617"/>
    <lineage>
        <taxon>Bacteria</taxon>
        <taxon>Pseudomonadati</taxon>
        <taxon>Pseudomonadota</taxon>
        <taxon>Alphaproteobacteria</taxon>
        <taxon>Hyphomicrobiales</taxon>
        <taxon>Phyllobacteriaceae</taxon>
        <taxon>Mesorhizobium</taxon>
    </lineage>
</organism>
<reference evidence="2" key="1">
    <citation type="submission" date="2017-08" db="EMBL/GenBank/DDBJ databases">
        <title>Mesorhizobium wenxinae sp. nov., a novel rhizobial species isolated from root nodules of chickpea (Cicer arietinum L.).</title>
        <authorList>
            <person name="Zhang J."/>
        </authorList>
    </citation>
    <scope>NUCLEOTIDE SEQUENCE [LARGE SCALE GENOMIC DNA]</scope>
    <source>
        <strain evidence="2">USDA 3392</strain>
    </source>
</reference>